<proteinExistence type="predicted"/>
<name>A0A6A6DEG2_9PEZI</name>
<keyword evidence="3" id="KW-1185">Reference proteome</keyword>
<gene>
    <name evidence="2" type="ORF">K469DRAFT_697285</name>
</gene>
<dbReference type="AlphaFoldDB" id="A0A6A6DEG2"/>
<evidence type="ECO:0000313" key="2">
    <source>
        <dbReference type="EMBL" id="KAF2177393.1"/>
    </source>
</evidence>
<protein>
    <submittedName>
        <fullName evidence="2">Uncharacterized protein</fullName>
    </submittedName>
</protein>
<organism evidence="2 3">
    <name type="scientific">Zopfia rhizophila CBS 207.26</name>
    <dbReference type="NCBI Taxonomy" id="1314779"/>
    <lineage>
        <taxon>Eukaryota</taxon>
        <taxon>Fungi</taxon>
        <taxon>Dikarya</taxon>
        <taxon>Ascomycota</taxon>
        <taxon>Pezizomycotina</taxon>
        <taxon>Dothideomycetes</taxon>
        <taxon>Dothideomycetes incertae sedis</taxon>
        <taxon>Zopfiaceae</taxon>
        <taxon>Zopfia</taxon>
    </lineage>
</organism>
<dbReference type="Proteomes" id="UP000800200">
    <property type="component" value="Unassembled WGS sequence"/>
</dbReference>
<sequence>MAARDLMEGVSGGGESPSSRPAKDSQLQIDPVVLTTSRQKIENAYQNPKSPNAARLGNAPDVMPWESTILREIVPAVQAQHCARKEILANSSPPKHLHQCRRISDCFSFGQPEGMEYAKAAIRALKGAKYHCQVSDKYFGLNLHLSDMALQVAKKQVLEIY</sequence>
<evidence type="ECO:0000313" key="3">
    <source>
        <dbReference type="Proteomes" id="UP000800200"/>
    </source>
</evidence>
<feature type="region of interest" description="Disordered" evidence="1">
    <location>
        <begin position="1"/>
        <end position="31"/>
    </location>
</feature>
<accession>A0A6A6DEG2</accession>
<evidence type="ECO:0000256" key="1">
    <source>
        <dbReference type="SAM" id="MobiDB-lite"/>
    </source>
</evidence>
<dbReference type="EMBL" id="ML994689">
    <property type="protein sequence ID" value="KAF2177393.1"/>
    <property type="molecule type" value="Genomic_DNA"/>
</dbReference>
<reference evidence="2" key="1">
    <citation type="journal article" date="2020" name="Stud. Mycol.">
        <title>101 Dothideomycetes genomes: a test case for predicting lifestyles and emergence of pathogens.</title>
        <authorList>
            <person name="Haridas S."/>
            <person name="Albert R."/>
            <person name="Binder M."/>
            <person name="Bloem J."/>
            <person name="Labutti K."/>
            <person name="Salamov A."/>
            <person name="Andreopoulos B."/>
            <person name="Baker S."/>
            <person name="Barry K."/>
            <person name="Bills G."/>
            <person name="Bluhm B."/>
            <person name="Cannon C."/>
            <person name="Castanera R."/>
            <person name="Culley D."/>
            <person name="Daum C."/>
            <person name="Ezra D."/>
            <person name="Gonzalez J."/>
            <person name="Henrissat B."/>
            <person name="Kuo A."/>
            <person name="Liang C."/>
            <person name="Lipzen A."/>
            <person name="Lutzoni F."/>
            <person name="Magnuson J."/>
            <person name="Mondo S."/>
            <person name="Nolan M."/>
            <person name="Ohm R."/>
            <person name="Pangilinan J."/>
            <person name="Park H.-J."/>
            <person name="Ramirez L."/>
            <person name="Alfaro M."/>
            <person name="Sun H."/>
            <person name="Tritt A."/>
            <person name="Yoshinaga Y."/>
            <person name="Zwiers L.-H."/>
            <person name="Turgeon B."/>
            <person name="Goodwin S."/>
            <person name="Spatafora J."/>
            <person name="Crous P."/>
            <person name="Grigoriev I."/>
        </authorList>
    </citation>
    <scope>NUCLEOTIDE SEQUENCE</scope>
    <source>
        <strain evidence="2">CBS 207.26</strain>
    </source>
</reference>